<name>A0AAV7U7B8_PLEWA</name>
<dbReference type="AlphaFoldDB" id="A0AAV7U7B8"/>
<keyword evidence="2" id="KW-1185">Reference proteome</keyword>
<dbReference type="Proteomes" id="UP001066276">
    <property type="component" value="Chromosome 3_1"/>
</dbReference>
<sequence>MNVCSRHCCWYRKRRKELWRRFGSVHPCAVVVDERSRCGARSGRVLPFYLGSGTFLCEVGAATNTPNCHWTKSRVRWGAISRALGWEMGLKWNKLLPRLPKLAVQGVCQYVQLLHVGENDLVEQTGLNLMKGMKKDLEEILRRWRGATWCSQVFCHSRFGVGLKRQTPLSGRGGN</sequence>
<organism evidence="1 2">
    <name type="scientific">Pleurodeles waltl</name>
    <name type="common">Iberian ribbed newt</name>
    <dbReference type="NCBI Taxonomy" id="8319"/>
    <lineage>
        <taxon>Eukaryota</taxon>
        <taxon>Metazoa</taxon>
        <taxon>Chordata</taxon>
        <taxon>Craniata</taxon>
        <taxon>Vertebrata</taxon>
        <taxon>Euteleostomi</taxon>
        <taxon>Amphibia</taxon>
        <taxon>Batrachia</taxon>
        <taxon>Caudata</taxon>
        <taxon>Salamandroidea</taxon>
        <taxon>Salamandridae</taxon>
        <taxon>Pleurodelinae</taxon>
        <taxon>Pleurodeles</taxon>
    </lineage>
</organism>
<protein>
    <submittedName>
        <fullName evidence="1">Uncharacterized protein</fullName>
    </submittedName>
</protein>
<evidence type="ECO:0000313" key="1">
    <source>
        <dbReference type="EMBL" id="KAJ1184546.1"/>
    </source>
</evidence>
<reference evidence="1" key="1">
    <citation type="journal article" date="2022" name="bioRxiv">
        <title>Sequencing and chromosome-scale assembly of the giantPleurodeles waltlgenome.</title>
        <authorList>
            <person name="Brown T."/>
            <person name="Elewa A."/>
            <person name="Iarovenko S."/>
            <person name="Subramanian E."/>
            <person name="Araus A.J."/>
            <person name="Petzold A."/>
            <person name="Susuki M."/>
            <person name="Suzuki K.-i.T."/>
            <person name="Hayashi T."/>
            <person name="Toyoda A."/>
            <person name="Oliveira C."/>
            <person name="Osipova E."/>
            <person name="Leigh N.D."/>
            <person name="Simon A."/>
            <person name="Yun M.H."/>
        </authorList>
    </citation>
    <scope>NUCLEOTIDE SEQUENCE</scope>
    <source>
        <strain evidence="1">20211129_DDA</strain>
        <tissue evidence="1">Liver</tissue>
    </source>
</reference>
<comment type="caution">
    <text evidence="1">The sequence shown here is derived from an EMBL/GenBank/DDBJ whole genome shotgun (WGS) entry which is preliminary data.</text>
</comment>
<proteinExistence type="predicted"/>
<gene>
    <name evidence="1" type="ORF">NDU88_001352</name>
</gene>
<accession>A0AAV7U7B8</accession>
<dbReference type="EMBL" id="JANPWB010000005">
    <property type="protein sequence ID" value="KAJ1184546.1"/>
    <property type="molecule type" value="Genomic_DNA"/>
</dbReference>
<evidence type="ECO:0000313" key="2">
    <source>
        <dbReference type="Proteomes" id="UP001066276"/>
    </source>
</evidence>